<dbReference type="Gene3D" id="3.40.50.150">
    <property type="entry name" value="Vaccinia Virus protein VP39"/>
    <property type="match status" value="1"/>
</dbReference>
<dbReference type="PIRSF" id="PIRSF017393">
    <property type="entry name" value="MTase_SAV2177"/>
    <property type="match status" value="1"/>
</dbReference>
<evidence type="ECO:0000313" key="1">
    <source>
        <dbReference type="EMBL" id="ONH22468.1"/>
    </source>
</evidence>
<dbReference type="InterPro" id="IPR006764">
    <property type="entry name" value="SAM_dep_MeTrfase_SAV2177_type"/>
</dbReference>
<sequence>MSNPSALPAASLAASLNVSVPHSARIWNRWLGGKDHFPADRLAADQAAEIFPEIIDIARSSRRLLQRVVTHLTLGEGIRQFLDIGTGLPTADNTHEVAQREAPESRVVYVDNDPLVLTHARALLVGTPEGVTSYVDADVREPGKILREAGKILDFTKPVGLVLFGVMANVIDDDEAYAIVGKLVDALPSGSYLALNDGTESPERSEAVRRNERIGAAPYRSRTPEELVHFFDGLELLPPGVVSTPLWRPGKRARGKALASHCGLARKN</sequence>
<dbReference type="OrthoDB" id="4134439at2"/>
<reference evidence="2" key="1">
    <citation type="submission" date="2016-10" db="EMBL/GenBank/DDBJ databases">
        <title>Frankia sp. NRRL B-16386 Genome sequencing.</title>
        <authorList>
            <person name="Ghodhbane-Gtari F."/>
            <person name="Swanson E."/>
            <person name="Gueddou A."/>
            <person name="Hezbri K."/>
            <person name="Ktari K."/>
            <person name="Nouioui I."/>
            <person name="Morris K."/>
            <person name="Simpson S."/>
            <person name="Abebe-Akele F."/>
            <person name="Thomas K."/>
            <person name="Gtari M."/>
            <person name="Tisa L.S."/>
        </authorList>
    </citation>
    <scope>NUCLEOTIDE SEQUENCE [LARGE SCALE GENOMIC DNA]</scope>
    <source>
        <strain evidence="2">NRRL B-16386</strain>
    </source>
</reference>
<dbReference type="SUPFAM" id="SSF53335">
    <property type="entry name" value="S-adenosyl-L-methionine-dependent methyltransferases"/>
    <property type="match status" value="1"/>
</dbReference>
<keyword evidence="2" id="KW-1185">Reference proteome</keyword>
<dbReference type="AlphaFoldDB" id="A0A1V2I0D0"/>
<dbReference type="EMBL" id="MOMC01000107">
    <property type="protein sequence ID" value="ONH22468.1"/>
    <property type="molecule type" value="Genomic_DNA"/>
</dbReference>
<accession>A0A1V2I0D0</accession>
<dbReference type="STRING" id="1834516.BL253_35605"/>
<gene>
    <name evidence="1" type="ORF">BL253_35605</name>
</gene>
<dbReference type="GO" id="GO:0008168">
    <property type="term" value="F:methyltransferase activity"/>
    <property type="evidence" value="ECO:0007669"/>
    <property type="project" value="UniProtKB-KW"/>
</dbReference>
<comment type="caution">
    <text evidence="1">The sequence shown here is derived from an EMBL/GenBank/DDBJ whole genome shotgun (WGS) entry which is preliminary data.</text>
</comment>
<name>A0A1V2I0D0_9ACTN</name>
<proteinExistence type="predicted"/>
<dbReference type="Pfam" id="PF04672">
    <property type="entry name" value="Methyltransf_19"/>
    <property type="match status" value="1"/>
</dbReference>
<keyword evidence="1" id="KW-0489">Methyltransferase</keyword>
<organism evidence="1 2">
    <name type="scientific">Pseudofrankia asymbiotica</name>
    <dbReference type="NCBI Taxonomy" id="1834516"/>
    <lineage>
        <taxon>Bacteria</taxon>
        <taxon>Bacillati</taxon>
        <taxon>Actinomycetota</taxon>
        <taxon>Actinomycetes</taxon>
        <taxon>Frankiales</taxon>
        <taxon>Frankiaceae</taxon>
        <taxon>Pseudofrankia</taxon>
    </lineage>
</organism>
<dbReference type="InterPro" id="IPR029063">
    <property type="entry name" value="SAM-dependent_MTases_sf"/>
</dbReference>
<dbReference type="Proteomes" id="UP000188929">
    <property type="component" value="Unassembled WGS sequence"/>
</dbReference>
<dbReference type="GO" id="GO:0032259">
    <property type="term" value="P:methylation"/>
    <property type="evidence" value="ECO:0007669"/>
    <property type="project" value="UniProtKB-KW"/>
</dbReference>
<protein>
    <submittedName>
        <fullName evidence="1">S-adenosyl methyltransferase</fullName>
    </submittedName>
</protein>
<evidence type="ECO:0000313" key="2">
    <source>
        <dbReference type="Proteomes" id="UP000188929"/>
    </source>
</evidence>
<keyword evidence="1" id="KW-0808">Transferase</keyword>